<keyword evidence="8" id="KW-1278">Translocase</keyword>
<dbReference type="PROSITE" id="PS00154">
    <property type="entry name" value="ATPASE_E1_E2"/>
    <property type="match status" value="1"/>
</dbReference>
<evidence type="ECO:0000256" key="4">
    <source>
        <dbReference type="ARBA" id="ARBA00022553"/>
    </source>
</evidence>
<dbReference type="SUPFAM" id="SSF81665">
    <property type="entry name" value="Calcium ATPase, transmembrane domain M"/>
    <property type="match status" value="1"/>
</dbReference>
<dbReference type="Gene3D" id="1.20.1110.10">
    <property type="entry name" value="Calcium-transporting ATPase, transmembrane domain"/>
    <property type="match status" value="2"/>
</dbReference>
<dbReference type="FunFam" id="2.70.150.10:FF:000042">
    <property type="entry name" value="Plasma membrane ATPase"/>
    <property type="match status" value="1"/>
</dbReference>
<name>A0A0G4HRF0_9ALVE</name>
<evidence type="ECO:0000256" key="12">
    <source>
        <dbReference type="SAM" id="Phobius"/>
    </source>
</evidence>
<evidence type="ECO:0000259" key="13">
    <source>
        <dbReference type="SMART" id="SM00831"/>
    </source>
</evidence>
<feature type="compositionally biased region" description="Polar residues" evidence="11">
    <location>
        <begin position="977"/>
        <end position="986"/>
    </location>
</feature>
<dbReference type="SUPFAM" id="SSF81653">
    <property type="entry name" value="Calcium ATPase, transduction domain A"/>
    <property type="match status" value="1"/>
</dbReference>
<dbReference type="InterPro" id="IPR004014">
    <property type="entry name" value="ATPase_P-typ_cation-transptr_N"/>
</dbReference>
<evidence type="ECO:0000256" key="3">
    <source>
        <dbReference type="ARBA" id="ARBA00012476"/>
    </source>
</evidence>
<dbReference type="InterPro" id="IPR008250">
    <property type="entry name" value="ATPase_P-typ_transduc_dom_A_sf"/>
</dbReference>
<feature type="transmembrane region" description="Helical" evidence="12">
    <location>
        <begin position="246"/>
        <end position="267"/>
    </location>
</feature>
<dbReference type="Pfam" id="PF00690">
    <property type="entry name" value="Cation_ATPase_N"/>
    <property type="match status" value="1"/>
</dbReference>
<dbReference type="Gene3D" id="3.40.1110.10">
    <property type="entry name" value="Calcium-transporting ATPase, cytoplasmic domain N"/>
    <property type="match status" value="1"/>
</dbReference>
<dbReference type="NCBIfam" id="TIGR01494">
    <property type="entry name" value="ATPase_P-type"/>
    <property type="match status" value="1"/>
</dbReference>
<dbReference type="Gene3D" id="3.40.50.1000">
    <property type="entry name" value="HAD superfamily/HAD-like"/>
    <property type="match status" value="1"/>
</dbReference>
<dbReference type="PRINTS" id="PR00119">
    <property type="entry name" value="CATATPASE"/>
</dbReference>
<organism evidence="14">
    <name type="scientific">Chromera velia CCMP2878</name>
    <dbReference type="NCBI Taxonomy" id="1169474"/>
    <lineage>
        <taxon>Eukaryota</taxon>
        <taxon>Sar</taxon>
        <taxon>Alveolata</taxon>
        <taxon>Colpodellida</taxon>
        <taxon>Chromeraceae</taxon>
        <taxon>Chromera</taxon>
    </lineage>
</organism>
<dbReference type="Gene3D" id="2.70.150.10">
    <property type="entry name" value="Calcium-transporting ATPase, cytoplasmic transduction domain A"/>
    <property type="match status" value="1"/>
</dbReference>
<dbReference type="PRINTS" id="PR00120">
    <property type="entry name" value="HATPASE"/>
</dbReference>
<dbReference type="AlphaFoldDB" id="A0A0G4HRF0"/>
<keyword evidence="9 12" id="KW-1133">Transmembrane helix</keyword>
<dbReference type="InterPro" id="IPR036412">
    <property type="entry name" value="HAD-like_sf"/>
</dbReference>
<proteinExistence type="inferred from homology"/>
<feature type="compositionally biased region" description="Polar residues" evidence="11">
    <location>
        <begin position="998"/>
        <end position="1012"/>
    </location>
</feature>
<dbReference type="GO" id="GO:0016887">
    <property type="term" value="F:ATP hydrolysis activity"/>
    <property type="evidence" value="ECO:0007669"/>
    <property type="project" value="InterPro"/>
</dbReference>
<feature type="transmembrane region" description="Helical" evidence="12">
    <location>
        <begin position="720"/>
        <end position="741"/>
    </location>
</feature>
<evidence type="ECO:0000256" key="11">
    <source>
        <dbReference type="SAM" id="MobiDB-lite"/>
    </source>
</evidence>
<evidence type="ECO:0000256" key="6">
    <source>
        <dbReference type="ARBA" id="ARBA00022741"/>
    </source>
</evidence>
<dbReference type="EMBL" id="CDMZ01003563">
    <property type="protein sequence ID" value="CEM46821.1"/>
    <property type="molecule type" value="Genomic_DNA"/>
</dbReference>
<feature type="transmembrane region" description="Helical" evidence="12">
    <location>
        <begin position="753"/>
        <end position="784"/>
    </location>
</feature>
<evidence type="ECO:0000256" key="2">
    <source>
        <dbReference type="ARBA" id="ARBA00008804"/>
    </source>
</evidence>
<keyword evidence="10 12" id="KW-0472">Membrane</keyword>
<dbReference type="InterPro" id="IPR023214">
    <property type="entry name" value="HAD_sf"/>
</dbReference>
<dbReference type="FunFam" id="3.40.1110.10:FF:000005">
    <property type="entry name" value="Plasma membrane ATPase"/>
    <property type="match status" value="1"/>
</dbReference>
<evidence type="ECO:0000256" key="8">
    <source>
        <dbReference type="ARBA" id="ARBA00022967"/>
    </source>
</evidence>
<dbReference type="SMART" id="SM00831">
    <property type="entry name" value="Cation_ATPase_N"/>
    <property type="match status" value="1"/>
</dbReference>
<sequence>MESEDHHNNNLEEGLLKAQHDPLGSGCASAADECLETTGLSQAQAEELLKKIGFNELPEKKVNPFLKFLSYYWGPMPCMIWVAIIVELVELDWLDFGVLMVLQAVNGLVGWYEERNAGNAIAALKKELALKATVKRDGCWRVLPARELVEGDLINLKLGDIVPADCVLMQNGQPLQVDQSALNGESLPKTLHAGEKTFQGAIVKRGESEAKVTETGERTFFGRASSMVASVEQAGNFQKILTRITLFLLLGSSLLVGIIFVRLLLVGHGGQGDEKPLDFLYIVSICVVLLVASIPIAMPVVCTSTMALGAHSLAKKRAIVSRLAAVEELAGMDMLCCDKTGTLTKNELTVAPAFAVEPSRDTDVLFYGALAAKRMEEGQDAIDKTLCEAVAQSGRRAQLAEYETVGFVPFDPVSKRTEATVQSAEGKLFKVMKGAPQVILAKCLQSGSVGPELEGAVTAEVQGLAKRGYRTIGVALCANVEEGTDGPWKLMGLLPLFDPPRVDTKQTLKKASQLGIQVKMITGDQLAIAKETCRVLGLGTNVYTMDVLDNLEANGGVFIDEDASEAGGGLSLHGGGGGVRSTGDFPAASEVHTAVRITPVGPTERILQSKEDFIEAASGFAEVFPEHKFDLVQVGIAVSGATDAARAAADIVLTNDGLGVIVEAIVEARRVFERMKNYVVYRIACTLQLLLFFFVSMLAVNPRRFLPEDLQHTADEFFRLPVVAIVVITVLNDSTILSIAYDKVNPSMSPSEWRLLEICLVAVTLAAVACISSLLLLVGCLMAMRSEGFLGFHLSYGQVLTAVYLKVSVSDFLTVFAARTRGFFVQRAPGRALGCAFVFSTAVATTMALVWALPAMKADAALESIPWDLALLILAYNVVFFLLQDCSKVLTYNYLDRSLPAEERAKMHHVQIRDSFLKFSEVEALSDQASQARGAQGGGQVQGGTVRSTALSSRASSIVHRATWVSASVHADRPPTRNRTQSSFRSSVAHRHVGGATWSRQSSIRHTGTLISQGRADGRDSSYAPPSLVAQRSSVDEEVVKGKQKEAEEGLIGRLSMPSTRPTMASRPSDFATVDVEAGGAGSEAVGTAGASLRGRMGMQMRKEKEGELQADGDAAWPPLGAKGGEPPGEKIVKRNVPAAGAGASSAAVGSGGWKKE</sequence>
<keyword evidence="4" id="KW-0597">Phosphoprotein</keyword>
<dbReference type="VEuPathDB" id="CryptoDB:Cvel_8062"/>
<dbReference type="GO" id="GO:0008553">
    <property type="term" value="F:P-type proton-exporting transporter activity"/>
    <property type="evidence" value="ECO:0007669"/>
    <property type="project" value="UniProtKB-EC"/>
</dbReference>
<feature type="transmembrane region" description="Helical" evidence="12">
    <location>
        <begin position="865"/>
        <end position="883"/>
    </location>
</feature>
<comment type="subcellular location">
    <subcellularLocation>
        <location evidence="1">Membrane</location>
        <topology evidence="1">Multi-pass membrane protein</topology>
    </subcellularLocation>
</comment>
<evidence type="ECO:0000256" key="10">
    <source>
        <dbReference type="ARBA" id="ARBA00023136"/>
    </source>
</evidence>
<dbReference type="GO" id="GO:0005524">
    <property type="term" value="F:ATP binding"/>
    <property type="evidence" value="ECO:0007669"/>
    <property type="project" value="UniProtKB-KW"/>
</dbReference>
<dbReference type="EC" id="7.1.2.1" evidence="3"/>
<evidence type="ECO:0000256" key="1">
    <source>
        <dbReference type="ARBA" id="ARBA00004141"/>
    </source>
</evidence>
<feature type="region of interest" description="Disordered" evidence="11">
    <location>
        <begin position="969"/>
        <end position="1035"/>
    </location>
</feature>
<keyword evidence="6" id="KW-0547">Nucleotide-binding</keyword>
<dbReference type="InterPro" id="IPR023298">
    <property type="entry name" value="ATPase_P-typ_TM_dom_sf"/>
</dbReference>
<dbReference type="PhylomeDB" id="A0A0G4HRF0"/>
<feature type="transmembrane region" description="Helical" evidence="12">
    <location>
        <begin position="679"/>
        <end position="700"/>
    </location>
</feature>
<evidence type="ECO:0000256" key="7">
    <source>
        <dbReference type="ARBA" id="ARBA00022840"/>
    </source>
</evidence>
<evidence type="ECO:0000313" key="14">
    <source>
        <dbReference type="EMBL" id="CEM46821.1"/>
    </source>
</evidence>
<dbReference type="InterPro" id="IPR018303">
    <property type="entry name" value="ATPase_P-typ_P_site"/>
</dbReference>
<feature type="domain" description="Cation-transporting P-type ATPase N-terminal" evidence="13">
    <location>
        <begin position="25"/>
        <end position="92"/>
    </location>
</feature>
<keyword evidence="7" id="KW-0067">ATP-binding</keyword>
<dbReference type="SUPFAM" id="SSF81660">
    <property type="entry name" value="Metal cation-transporting ATPase, ATP-binding domain N"/>
    <property type="match status" value="1"/>
</dbReference>
<reference evidence="14" key="1">
    <citation type="submission" date="2014-11" db="EMBL/GenBank/DDBJ databases">
        <authorList>
            <person name="Otto D Thomas"/>
            <person name="Naeem Raeece"/>
        </authorList>
    </citation>
    <scope>NUCLEOTIDE SEQUENCE</scope>
</reference>
<protein>
    <recommendedName>
        <fullName evidence="3">P-type H(+)-exporting transporter</fullName>
        <ecNumber evidence="3">7.1.2.1</ecNumber>
    </recommendedName>
</protein>
<feature type="transmembrane region" description="Helical" evidence="12">
    <location>
        <begin position="279"/>
        <end position="308"/>
    </location>
</feature>
<dbReference type="PANTHER" id="PTHR42861">
    <property type="entry name" value="CALCIUM-TRANSPORTING ATPASE"/>
    <property type="match status" value="1"/>
</dbReference>
<dbReference type="InterPro" id="IPR023299">
    <property type="entry name" value="ATPase_P-typ_cyto_dom_N"/>
</dbReference>
<dbReference type="GO" id="GO:0016020">
    <property type="term" value="C:membrane"/>
    <property type="evidence" value="ECO:0007669"/>
    <property type="project" value="UniProtKB-SubCell"/>
</dbReference>
<evidence type="ECO:0000256" key="9">
    <source>
        <dbReference type="ARBA" id="ARBA00022989"/>
    </source>
</evidence>
<gene>
    <name evidence="14" type="ORF">Cvel_8062</name>
</gene>
<dbReference type="InterPro" id="IPR001757">
    <property type="entry name" value="P_typ_ATPase"/>
</dbReference>
<evidence type="ECO:0000256" key="5">
    <source>
        <dbReference type="ARBA" id="ARBA00022692"/>
    </source>
</evidence>
<feature type="compositionally biased region" description="Low complexity" evidence="11">
    <location>
        <begin position="1139"/>
        <end position="1149"/>
    </location>
</feature>
<dbReference type="Pfam" id="PF00122">
    <property type="entry name" value="E1-E2_ATPase"/>
    <property type="match status" value="1"/>
</dbReference>
<comment type="similarity">
    <text evidence="2">Belongs to the cation transport ATPase (P-type) (TC 3.A.3) family. Type IIIA subfamily.</text>
</comment>
<feature type="transmembrane region" description="Helical" evidence="12">
    <location>
        <begin position="796"/>
        <end position="818"/>
    </location>
</feature>
<feature type="transmembrane region" description="Helical" evidence="12">
    <location>
        <begin position="830"/>
        <end position="853"/>
    </location>
</feature>
<dbReference type="InterPro" id="IPR059000">
    <property type="entry name" value="ATPase_P-type_domA"/>
</dbReference>
<keyword evidence="5 12" id="KW-0812">Transmembrane</keyword>
<feature type="region of interest" description="Disordered" evidence="11">
    <location>
        <begin position="1102"/>
        <end position="1157"/>
    </location>
</feature>
<accession>A0A0G4HRF0</accession>
<dbReference type="SUPFAM" id="SSF56784">
    <property type="entry name" value="HAD-like"/>
    <property type="match status" value="1"/>
</dbReference>